<keyword evidence="2" id="KW-1133">Transmembrane helix</keyword>
<feature type="region of interest" description="Disordered" evidence="1">
    <location>
        <begin position="1"/>
        <end position="27"/>
    </location>
</feature>
<dbReference type="AlphaFoldDB" id="A0A7S1XU76"/>
<feature type="compositionally biased region" description="Acidic residues" evidence="1">
    <location>
        <begin position="1"/>
        <end position="11"/>
    </location>
</feature>
<keyword evidence="2" id="KW-0472">Membrane</keyword>
<evidence type="ECO:0000256" key="1">
    <source>
        <dbReference type="SAM" id="MobiDB-lite"/>
    </source>
</evidence>
<reference evidence="3" key="1">
    <citation type="submission" date="2021-01" db="EMBL/GenBank/DDBJ databases">
        <authorList>
            <person name="Corre E."/>
            <person name="Pelletier E."/>
            <person name="Niang G."/>
            <person name="Scheremetjew M."/>
            <person name="Finn R."/>
            <person name="Kale V."/>
            <person name="Holt S."/>
            <person name="Cochrane G."/>
            <person name="Meng A."/>
            <person name="Brown T."/>
            <person name="Cohen L."/>
        </authorList>
    </citation>
    <scope>NUCLEOTIDE SEQUENCE</scope>
    <source>
        <strain evidence="3">CCMP2877</strain>
    </source>
</reference>
<feature type="compositionally biased region" description="Low complexity" evidence="1">
    <location>
        <begin position="218"/>
        <end position="228"/>
    </location>
</feature>
<name>A0A7S1XU76_9STRA</name>
<gene>
    <name evidence="3" type="ORF">PPAR1163_LOCUS19435</name>
</gene>
<feature type="region of interest" description="Disordered" evidence="1">
    <location>
        <begin position="216"/>
        <end position="236"/>
    </location>
</feature>
<sequence length="268" mass="30353">MADDKGGDEELGSMYGGRFDDEEEQGETLTVSFEQDVPMYDYNRLPSASGPPVKFKRRRFDADLKRVITEGQWEEELTRLEAIGHEFLFRFQMLDVAALASVVVGLLLMIITAAAQATTPYYVAIIGVIFFLMGAAEWLTVRKYWVRPKVMPLLYGAWEDEVNKLAETYEGTTWRFVVSDYEKHKKTSKGIKRLHKTVCRIVVRYIGLRSSKRRNNRSNRLSLTHTNPNPNPNPNPTLILALALALTLSLTPTLTPKLPQGTPANICE</sequence>
<keyword evidence="2" id="KW-0812">Transmembrane</keyword>
<feature type="transmembrane region" description="Helical" evidence="2">
    <location>
        <begin position="96"/>
        <end position="115"/>
    </location>
</feature>
<evidence type="ECO:0000256" key="2">
    <source>
        <dbReference type="SAM" id="Phobius"/>
    </source>
</evidence>
<proteinExistence type="predicted"/>
<organism evidence="3">
    <name type="scientific">Phaeomonas parva</name>
    <dbReference type="NCBI Taxonomy" id="124430"/>
    <lineage>
        <taxon>Eukaryota</taxon>
        <taxon>Sar</taxon>
        <taxon>Stramenopiles</taxon>
        <taxon>Ochrophyta</taxon>
        <taxon>Pinguiophyceae</taxon>
        <taxon>Pinguiochrysidales</taxon>
        <taxon>Pinguiochrysidaceae</taxon>
        <taxon>Phaeomonas</taxon>
    </lineage>
</organism>
<evidence type="ECO:0000313" key="3">
    <source>
        <dbReference type="EMBL" id="CAD9261055.1"/>
    </source>
</evidence>
<protein>
    <submittedName>
        <fullName evidence="3">Uncharacterized protein</fullName>
    </submittedName>
</protein>
<dbReference type="EMBL" id="HBGJ01030774">
    <property type="protein sequence ID" value="CAD9261055.1"/>
    <property type="molecule type" value="Transcribed_RNA"/>
</dbReference>
<accession>A0A7S1XU76</accession>
<feature type="transmembrane region" description="Helical" evidence="2">
    <location>
        <begin position="121"/>
        <end position="141"/>
    </location>
</feature>